<dbReference type="SUPFAM" id="SSF53720">
    <property type="entry name" value="ALDH-like"/>
    <property type="match status" value="1"/>
</dbReference>
<sequence length="495" mass="52894">MAELSITGAQGQNITLPTGILIDNEFQPAADNKTITIENPSTCTPIGDVSAAQSSDVDRAVSSSKKAFATWKTTAPAERRRLIHRLGDLIEENAKDFASIEAVDAGMLYNMSMGLSVAQAVETCRYFAGWADKLDGQSIDYDGGLAYTKRDPIGVCAAIVPWNTPLMITSWKIAPCLAAGNTLIIKTPELAPLYGQKLAQLIVEAGFPPGVVNVLCGLGKEAGQALADHNEVRKISFTGSAGVGRSILASAAKTNLKKVTLELGGKGPSIVFPDADWENALAYATFGITAHNGQICAAGSRIYVHEDIYDRFVAEFSKRTRDAVMGDPLLPDTVKGPVISSTQKDRIMAFLAKAKEEGTEVLHGGHDKADSDSKGHFVPNTAFINVSPKATIIRDEIFGPVASISKFKTEQEVIELANDSEYGLAAAVFTNDISRAIRVSEQIECGLVTVNSWGAVNANTPFGGVKQSGFGREGGQDSLHDWTQVKCIKVNVFRQ</sequence>
<dbReference type="GO" id="GO:0004029">
    <property type="term" value="F:aldehyde dehydrogenase (NAD+) activity"/>
    <property type="evidence" value="ECO:0007669"/>
    <property type="project" value="UniProtKB-EC"/>
</dbReference>
<dbReference type="AlphaFoldDB" id="A0A8H5T7A2"/>
<dbReference type="Gene3D" id="3.40.605.10">
    <property type="entry name" value="Aldehyde Dehydrogenase, Chain A, domain 1"/>
    <property type="match status" value="1"/>
</dbReference>
<dbReference type="Gene3D" id="3.40.309.10">
    <property type="entry name" value="Aldehyde Dehydrogenase, Chain A, domain 2"/>
    <property type="match status" value="1"/>
</dbReference>
<evidence type="ECO:0000256" key="4">
    <source>
        <dbReference type="ARBA" id="ARBA00049194"/>
    </source>
</evidence>
<dbReference type="EMBL" id="JAAGWQ010000135">
    <property type="protein sequence ID" value="KAF5664281.1"/>
    <property type="molecule type" value="Genomic_DNA"/>
</dbReference>
<feature type="domain" description="Aldehyde dehydrogenase" evidence="5">
    <location>
        <begin position="30"/>
        <end position="487"/>
    </location>
</feature>
<dbReference type="Pfam" id="PF00171">
    <property type="entry name" value="Aldedh"/>
    <property type="match status" value="1"/>
</dbReference>
<keyword evidence="2" id="KW-0560">Oxidoreductase</keyword>
<keyword evidence="7" id="KW-1185">Reference proteome</keyword>
<dbReference type="InterPro" id="IPR016162">
    <property type="entry name" value="Ald_DH_N"/>
</dbReference>
<name>A0A8H5T7A2_FUSHE</name>
<evidence type="ECO:0000259" key="5">
    <source>
        <dbReference type="Pfam" id="PF00171"/>
    </source>
</evidence>
<dbReference type="EC" id="1.2.1.3" evidence="3"/>
<evidence type="ECO:0000313" key="6">
    <source>
        <dbReference type="EMBL" id="KAF5664281.1"/>
    </source>
</evidence>
<comment type="similarity">
    <text evidence="1">Belongs to the aldehyde dehydrogenase family.</text>
</comment>
<evidence type="ECO:0000256" key="1">
    <source>
        <dbReference type="ARBA" id="ARBA00009986"/>
    </source>
</evidence>
<dbReference type="InterPro" id="IPR015590">
    <property type="entry name" value="Aldehyde_DH_dom"/>
</dbReference>
<reference evidence="6 7" key="1">
    <citation type="submission" date="2020-05" db="EMBL/GenBank/DDBJ databases">
        <title>Identification and distribution of gene clusters putatively required for synthesis of sphingolipid metabolism inhibitors in phylogenetically diverse species of the filamentous fungus Fusarium.</title>
        <authorList>
            <person name="Kim H.-S."/>
            <person name="Busman M."/>
            <person name="Brown D.W."/>
            <person name="Divon H."/>
            <person name="Uhlig S."/>
            <person name="Proctor R.H."/>
        </authorList>
    </citation>
    <scope>NUCLEOTIDE SEQUENCE [LARGE SCALE GENOMIC DNA]</scope>
    <source>
        <strain evidence="6 7">NRRL 20693</strain>
    </source>
</reference>
<dbReference type="FunFam" id="3.40.605.10:FF:000026">
    <property type="entry name" value="Aldehyde dehydrogenase, putative"/>
    <property type="match status" value="1"/>
</dbReference>
<proteinExistence type="inferred from homology"/>
<comment type="caution">
    <text evidence="6">The sequence shown here is derived from an EMBL/GenBank/DDBJ whole genome shotgun (WGS) entry which is preliminary data.</text>
</comment>
<evidence type="ECO:0000313" key="7">
    <source>
        <dbReference type="Proteomes" id="UP000567885"/>
    </source>
</evidence>
<gene>
    <name evidence="6" type="ORF">FHETE_7164</name>
</gene>
<evidence type="ECO:0000256" key="2">
    <source>
        <dbReference type="ARBA" id="ARBA00023002"/>
    </source>
</evidence>
<accession>A0A8H5T7A2</accession>
<dbReference type="FunFam" id="3.40.605.10:FF:000007">
    <property type="entry name" value="NAD/NADP-dependent betaine aldehyde dehydrogenase"/>
    <property type="match status" value="1"/>
</dbReference>
<comment type="catalytic activity">
    <reaction evidence="4">
        <text>an aldehyde + NAD(+) + H2O = a carboxylate + NADH + 2 H(+)</text>
        <dbReference type="Rhea" id="RHEA:16185"/>
        <dbReference type="ChEBI" id="CHEBI:15377"/>
        <dbReference type="ChEBI" id="CHEBI:15378"/>
        <dbReference type="ChEBI" id="CHEBI:17478"/>
        <dbReference type="ChEBI" id="CHEBI:29067"/>
        <dbReference type="ChEBI" id="CHEBI:57540"/>
        <dbReference type="ChEBI" id="CHEBI:57945"/>
        <dbReference type="EC" id="1.2.1.3"/>
    </reaction>
</comment>
<evidence type="ECO:0000256" key="3">
    <source>
        <dbReference type="ARBA" id="ARBA00024226"/>
    </source>
</evidence>
<dbReference type="PANTHER" id="PTHR11699">
    <property type="entry name" value="ALDEHYDE DEHYDROGENASE-RELATED"/>
    <property type="match status" value="1"/>
</dbReference>
<dbReference type="FunFam" id="3.40.309.10:FF:000012">
    <property type="entry name" value="Betaine aldehyde dehydrogenase"/>
    <property type="match status" value="1"/>
</dbReference>
<protein>
    <recommendedName>
        <fullName evidence="3">aldehyde dehydrogenase (NAD(+))</fullName>
        <ecNumber evidence="3">1.2.1.3</ecNumber>
    </recommendedName>
</protein>
<dbReference type="OrthoDB" id="310895at2759"/>
<dbReference type="Proteomes" id="UP000567885">
    <property type="component" value="Unassembled WGS sequence"/>
</dbReference>
<dbReference type="GO" id="GO:0046394">
    <property type="term" value="P:carboxylic acid biosynthetic process"/>
    <property type="evidence" value="ECO:0007669"/>
    <property type="project" value="UniProtKB-ARBA"/>
</dbReference>
<organism evidence="6 7">
    <name type="scientific">Fusarium heterosporum</name>
    <dbReference type="NCBI Taxonomy" id="42747"/>
    <lineage>
        <taxon>Eukaryota</taxon>
        <taxon>Fungi</taxon>
        <taxon>Dikarya</taxon>
        <taxon>Ascomycota</taxon>
        <taxon>Pezizomycotina</taxon>
        <taxon>Sordariomycetes</taxon>
        <taxon>Hypocreomycetidae</taxon>
        <taxon>Hypocreales</taxon>
        <taxon>Nectriaceae</taxon>
        <taxon>Fusarium</taxon>
        <taxon>Fusarium heterosporum species complex</taxon>
    </lineage>
</organism>
<dbReference type="InterPro" id="IPR016163">
    <property type="entry name" value="Ald_DH_C"/>
</dbReference>
<dbReference type="InterPro" id="IPR016161">
    <property type="entry name" value="Ald_DH/histidinol_DH"/>
</dbReference>